<feature type="signal peptide" evidence="7">
    <location>
        <begin position="1"/>
        <end position="22"/>
    </location>
</feature>
<comment type="subcellular location">
    <subcellularLocation>
        <location evidence="1">Membrane</location>
        <topology evidence="1">Single-pass membrane protein</topology>
    </subcellularLocation>
</comment>
<accession>A0AAU9WHC5</accession>
<dbReference type="Proteomes" id="UP001159428">
    <property type="component" value="Unassembled WGS sequence"/>
</dbReference>
<feature type="region of interest" description="Disordered" evidence="5">
    <location>
        <begin position="723"/>
        <end position="742"/>
    </location>
</feature>
<dbReference type="InterPro" id="IPR051694">
    <property type="entry name" value="Immunoregulatory_rcpt-like"/>
</dbReference>
<evidence type="ECO:0000256" key="6">
    <source>
        <dbReference type="SAM" id="Phobius"/>
    </source>
</evidence>
<dbReference type="PANTHER" id="PTHR15549:SF26">
    <property type="entry name" value="AXIAL BUDDING PATTERN PROTEIN 2-RELATED"/>
    <property type="match status" value="1"/>
</dbReference>
<keyword evidence="9" id="KW-1185">Reference proteome</keyword>
<dbReference type="GO" id="GO:0071944">
    <property type="term" value="C:cell periphery"/>
    <property type="evidence" value="ECO:0007669"/>
    <property type="project" value="UniProtKB-ARBA"/>
</dbReference>
<keyword evidence="4 6" id="KW-0472">Membrane</keyword>
<feature type="region of interest" description="Disordered" evidence="5">
    <location>
        <begin position="624"/>
        <end position="643"/>
    </location>
</feature>
<comment type="caution">
    <text evidence="8">The sequence shown here is derived from an EMBL/GenBank/DDBJ whole genome shotgun (WGS) entry which is preliminary data.</text>
</comment>
<keyword evidence="3 6" id="KW-1133">Transmembrane helix</keyword>
<sequence>MKESRAKFFMVVFLSSIDVAFPESIQINRIISQPKDPLAWTDVSDWFVVPSSACYQERIGTGSNYCNESCTKDDSKDQYLCRCSHKFAAVTYVNNTWMCLENKMVRNKLGCANNTLFHFEREWHGLYTLSTQLKWGRKTALSKNEASCVLNISSSWVIGCHGEKIPVEKLTNRTKDIFVLGWSSKSGAYYIKVVNPITILLGRIINLGVSCSQPPSDFKEGCLLFKLEGNITCPVEYMVKSTLSPATSSLLYSSPSASPTATSTEETIYLTQQTTSETESASSKGTKDTRTNGAVIGIAVGCAVVCVIFLSVLVLFCKRRKSKNRQQETKLAVAGNPVGEIHDQIPIGRLVEHVSTSAEQDSQSTYQGLINICACHSTADDNSGNCHLYQSLNKNTPVTATPDYQNVQTLFAASDYQNVQTLEGACIAQGLVPQRSRPSLYKLVSQLQLQAPLQTSVATPDYQNVQTPVTTPSYQNVQTPVTTPSYQNVQTLEGGTQPSWGRKTALYKKNASCVLNTSSSWVIGCRGEKTPVDKLTNRTKEIFFLGWSNKSGAYYIKIDTSDPDKVVDPIAILQGKIINLGVSCFQPPFEGCLLFKLEGNITCPLEYSMGSTLSPATSSLVHTLPSTRSTRANSGKKGKSDDVDSSSIIIGIVSGVIVAVIILLLLIATLFIHRRRKSRNGASVITNGQASNEETTSCNSKTNQAFQMDERSRYVSNDSTVIDDKKTDALPPGNSGTLTSDNPLYFAVEDVTEIQKPVGDAPNQSEPVYNEVDENDAIDVDRASWYGSVPVGDPYYNTLEGPYQYGASPPTNNPVYNVLERSSQSLTEEGDGYSQLTTKDPVYNVLEGPDPCNDCEGPLYSNSMEVRYSNSCTNAPIYAVANDKG</sequence>
<evidence type="ECO:0000313" key="8">
    <source>
        <dbReference type="EMBL" id="CAH3112354.1"/>
    </source>
</evidence>
<evidence type="ECO:0000256" key="3">
    <source>
        <dbReference type="ARBA" id="ARBA00022989"/>
    </source>
</evidence>
<dbReference type="GO" id="GO:0016020">
    <property type="term" value="C:membrane"/>
    <property type="evidence" value="ECO:0007669"/>
    <property type="project" value="UniProtKB-SubCell"/>
</dbReference>
<organism evidence="8 9">
    <name type="scientific">Pocillopora meandrina</name>
    <dbReference type="NCBI Taxonomy" id="46732"/>
    <lineage>
        <taxon>Eukaryota</taxon>
        <taxon>Metazoa</taxon>
        <taxon>Cnidaria</taxon>
        <taxon>Anthozoa</taxon>
        <taxon>Hexacorallia</taxon>
        <taxon>Scleractinia</taxon>
        <taxon>Astrocoeniina</taxon>
        <taxon>Pocilloporidae</taxon>
        <taxon>Pocillopora</taxon>
    </lineage>
</organism>
<evidence type="ECO:0000256" key="7">
    <source>
        <dbReference type="SAM" id="SignalP"/>
    </source>
</evidence>
<dbReference type="EMBL" id="CALNXJ010000013">
    <property type="protein sequence ID" value="CAH3112354.1"/>
    <property type="molecule type" value="Genomic_DNA"/>
</dbReference>
<evidence type="ECO:0000313" key="9">
    <source>
        <dbReference type="Proteomes" id="UP001159428"/>
    </source>
</evidence>
<evidence type="ECO:0000256" key="4">
    <source>
        <dbReference type="ARBA" id="ARBA00023136"/>
    </source>
</evidence>
<feature type="compositionally biased region" description="Polar residues" evidence="5">
    <location>
        <begin position="624"/>
        <end position="633"/>
    </location>
</feature>
<keyword evidence="7" id="KW-0732">Signal</keyword>
<proteinExistence type="predicted"/>
<feature type="chain" id="PRO_5043672998" evidence="7">
    <location>
        <begin position="23"/>
        <end position="885"/>
    </location>
</feature>
<feature type="transmembrane region" description="Helical" evidence="6">
    <location>
        <begin position="648"/>
        <end position="672"/>
    </location>
</feature>
<feature type="transmembrane region" description="Helical" evidence="6">
    <location>
        <begin position="294"/>
        <end position="317"/>
    </location>
</feature>
<reference evidence="8 9" key="1">
    <citation type="submission" date="2022-05" db="EMBL/GenBank/DDBJ databases">
        <authorList>
            <consortium name="Genoscope - CEA"/>
            <person name="William W."/>
        </authorList>
    </citation>
    <scope>NUCLEOTIDE SEQUENCE [LARGE SCALE GENOMIC DNA]</scope>
</reference>
<dbReference type="PANTHER" id="PTHR15549">
    <property type="entry name" value="PAIRED IMMUNOGLOBULIN-LIKE TYPE 2 RECEPTOR"/>
    <property type="match status" value="1"/>
</dbReference>
<keyword evidence="2 6" id="KW-0812">Transmembrane</keyword>
<gene>
    <name evidence="8" type="ORF">PMEA_00005114</name>
</gene>
<name>A0AAU9WHC5_9CNID</name>
<evidence type="ECO:0000256" key="5">
    <source>
        <dbReference type="SAM" id="MobiDB-lite"/>
    </source>
</evidence>
<evidence type="ECO:0000256" key="2">
    <source>
        <dbReference type="ARBA" id="ARBA00022692"/>
    </source>
</evidence>
<dbReference type="AlphaFoldDB" id="A0AAU9WHC5"/>
<evidence type="ECO:0000256" key="1">
    <source>
        <dbReference type="ARBA" id="ARBA00004167"/>
    </source>
</evidence>
<protein>
    <submittedName>
        <fullName evidence="8">Uncharacterized protein</fullName>
    </submittedName>
</protein>